<dbReference type="InterPro" id="IPR015955">
    <property type="entry name" value="Lactate_DH/Glyco_Ohase_4_C"/>
</dbReference>
<feature type="binding site" evidence="4">
    <location>
        <position position="38"/>
    </location>
    <ligand>
        <name>NAD(+)</name>
        <dbReference type="ChEBI" id="CHEBI:57540"/>
    </ligand>
</feature>
<dbReference type="InterPro" id="IPR001557">
    <property type="entry name" value="L-lactate/malate_DH"/>
</dbReference>
<evidence type="ECO:0000256" key="4">
    <source>
        <dbReference type="PIRSR" id="PIRSR000102-3"/>
    </source>
</evidence>
<evidence type="ECO:0000256" key="3">
    <source>
        <dbReference type="PIRSR" id="PIRSR000102-1"/>
    </source>
</evidence>
<accession>A0A1R1PWH8</accession>
<dbReference type="Proteomes" id="UP000188320">
    <property type="component" value="Unassembled WGS sequence"/>
</dbReference>
<dbReference type="InterPro" id="IPR001236">
    <property type="entry name" value="Lactate/malate_DH_N"/>
</dbReference>
<evidence type="ECO:0000259" key="6">
    <source>
        <dbReference type="Pfam" id="PF00056"/>
    </source>
</evidence>
<dbReference type="InterPro" id="IPR036291">
    <property type="entry name" value="NAD(P)-bd_dom_sf"/>
</dbReference>
<dbReference type="AlphaFoldDB" id="A0A1R1PWH8"/>
<keyword evidence="1 5" id="KW-0560">Oxidoreductase</keyword>
<keyword evidence="2 4" id="KW-0520">NAD</keyword>
<evidence type="ECO:0000313" key="8">
    <source>
        <dbReference type="EMBL" id="OMH85279.1"/>
    </source>
</evidence>
<dbReference type="GO" id="GO:0006089">
    <property type="term" value="P:lactate metabolic process"/>
    <property type="evidence" value="ECO:0007669"/>
    <property type="project" value="TreeGrafter"/>
</dbReference>
<feature type="domain" description="Lactate/malate dehydrogenase C-terminal" evidence="7">
    <location>
        <begin position="147"/>
        <end position="299"/>
    </location>
</feature>
<keyword evidence="9" id="KW-1185">Reference proteome</keyword>
<proteinExistence type="inferred from homology"/>
<evidence type="ECO:0000256" key="5">
    <source>
        <dbReference type="RuleBase" id="RU003369"/>
    </source>
</evidence>
<name>A0A1R1PWH8_ZANCU</name>
<evidence type="ECO:0000313" key="9">
    <source>
        <dbReference type="Proteomes" id="UP000188320"/>
    </source>
</evidence>
<organism evidence="8 9">
    <name type="scientific">Zancudomyces culisetae</name>
    <name type="common">Gut fungus</name>
    <name type="synonym">Smittium culisetae</name>
    <dbReference type="NCBI Taxonomy" id="1213189"/>
    <lineage>
        <taxon>Eukaryota</taxon>
        <taxon>Fungi</taxon>
        <taxon>Fungi incertae sedis</taxon>
        <taxon>Zoopagomycota</taxon>
        <taxon>Kickxellomycotina</taxon>
        <taxon>Harpellomycetes</taxon>
        <taxon>Harpellales</taxon>
        <taxon>Legeriomycetaceae</taxon>
        <taxon>Zancudomyces</taxon>
    </lineage>
</organism>
<evidence type="ECO:0000256" key="2">
    <source>
        <dbReference type="ARBA" id="ARBA00023027"/>
    </source>
</evidence>
<feature type="domain" description="Lactate/malate dehydrogenase N-terminal" evidence="6">
    <location>
        <begin position="7"/>
        <end position="144"/>
    </location>
</feature>
<feature type="active site" description="Proton acceptor" evidence="3">
    <location>
        <position position="177"/>
    </location>
</feature>
<dbReference type="Gene3D" id="3.40.50.720">
    <property type="entry name" value="NAD(P)-binding Rossmann-like Domain"/>
    <property type="match status" value="1"/>
</dbReference>
<dbReference type="PANTHER" id="PTHR43128">
    <property type="entry name" value="L-2-HYDROXYCARBOXYLATE DEHYDROGENASE (NAD(P)(+))"/>
    <property type="match status" value="1"/>
</dbReference>
<evidence type="ECO:0000256" key="1">
    <source>
        <dbReference type="ARBA" id="ARBA00023002"/>
    </source>
</evidence>
<dbReference type="SUPFAM" id="SSF51735">
    <property type="entry name" value="NAD(P)-binding Rossmann-fold domains"/>
    <property type="match status" value="1"/>
</dbReference>
<dbReference type="InterPro" id="IPR022383">
    <property type="entry name" value="Lactate/malate_DH_C"/>
</dbReference>
<feature type="binding site" evidence="4">
    <location>
        <position position="97"/>
    </location>
    <ligand>
        <name>NAD(+)</name>
        <dbReference type="ChEBI" id="CHEBI:57540"/>
    </ligand>
</feature>
<comment type="similarity">
    <text evidence="5">Belongs to the LDH/MDH superfamily.</text>
</comment>
<dbReference type="PIRSF" id="PIRSF000102">
    <property type="entry name" value="Lac_mal_DH"/>
    <property type="match status" value="1"/>
</dbReference>
<evidence type="ECO:0000259" key="7">
    <source>
        <dbReference type="Pfam" id="PF02866"/>
    </source>
</evidence>
<dbReference type="PANTHER" id="PTHR43128:SF16">
    <property type="entry name" value="L-LACTATE DEHYDROGENASE"/>
    <property type="match status" value="1"/>
</dbReference>
<sequence length="303" mass="32141">MPLAVPKVAVIGGGGNVGSAIAFSLIAMKFPVTVLVVDIDDKLAMGQALDIGDAAFLSSGTCRMGTFEEAGQCDVIIITAGARQRPNEPRSELIGRNYSIIKSIVEKMGSIKKSSVILMVTNPVDILTDIAQKVSGLPRNQVIGSGTFLDSGRLRNELSNVMGIAPSSIHSGMMGEHGDAQFAAWSMASVGGTPLLEHPKLKNVNLDELEKGVSRKAYEIIEAKGSTYYGVGMHVAHIAKSILGDECKVYPVCTYVDEYQCYLSVPAIVGSTGSSTLPLNLSDAEQEKLKSAANKIKSLCDKY</sequence>
<dbReference type="GO" id="GO:0004459">
    <property type="term" value="F:L-lactate dehydrogenase (NAD+) activity"/>
    <property type="evidence" value="ECO:0007669"/>
    <property type="project" value="TreeGrafter"/>
</dbReference>
<dbReference type="Gene3D" id="3.90.110.10">
    <property type="entry name" value="Lactate dehydrogenase/glycoside hydrolase, family 4, C-terminal"/>
    <property type="match status" value="1"/>
</dbReference>
<feature type="binding site" evidence="4">
    <location>
        <begin position="120"/>
        <end position="122"/>
    </location>
    <ligand>
        <name>NAD(+)</name>
        <dbReference type="ChEBI" id="CHEBI:57540"/>
    </ligand>
</feature>
<dbReference type="PRINTS" id="PR00086">
    <property type="entry name" value="LLDHDRGNASE"/>
</dbReference>
<gene>
    <name evidence="8" type="ORF">AX774_g1157</name>
</gene>
<protein>
    <submittedName>
        <fullName evidence="8">L-lactate dehydrogenase A</fullName>
    </submittedName>
</protein>
<feature type="binding site" evidence="4">
    <location>
        <begin position="12"/>
        <end position="18"/>
    </location>
    <ligand>
        <name>NAD(+)</name>
        <dbReference type="ChEBI" id="CHEBI:57540"/>
    </ligand>
</feature>
<dbReference type="Pfam" id="PF00056">
    <property type="entry name" value="Ldh_1_N"/>
    <property type="match status" value="1"/>
</dbReference>
<dbReference type="SUPFAM" id="SSF56327">
    <property type="entry name" value="LDH C-terminal domain-like"/>
    <property type="match status" value="1"/>
</dbReference>
<dbReference type="OrthoDB" id="6270329at2759"/>
<dbReference type="Pfam" id="PF02866">
    <property type="entry name" value="Ldh_1_C"/>
    <property type="match status" value="1"/>
</dbReference>
<reference evidence="9" key="1">
    <citation type="submission" date="2017-01" db="EMBL/GenBank/DDBJ databases">
        <authorList>
            <person name="Wang Y."/>
            <person name="White M."/>
            <person name="Kvist S."/>
            <person name="Moncalvo J.-M."/>
        </authorList>
    </citation>
    <scope>NUCLEOTIDE SEQUENCE [LARGE SCALE GENOMIC DNA]</scope>
    <source>
        <strain evidence="9">COL-18-3</strain>
    </source>
</reference>
<dbReference type="EMBL" id="LSSK01000096">
    <property type="protein sequence ID" value="OMH85279.1"/>
    <property type="molecule type" value="Genomic_DNA"/>
</dbReference>
<comment type="caution">
    <text evidence="8">The sequence shown here is derived from an EMBL/GenBank/DDBJ whole genome shotgun (WGS) entry which is preliminary data.</text>
</comment>